<organism evidence="1 2">
    <name type="scientific">Armillaria luteobubalina</name>
    <dbReference type="NCBI Taxonomy" id="153913"/>
    <lineage>
        <taxon>Eukaryota</taxon>
        <taxon>Fungi</taxon>
        <taxon>Dikarya</taxon>
        <taxon>Basidiomycota</taxon>
        <taxon>Agaricomycotina</taxon>
        <taxon>Agaricomycetes</taxon>
        <taxon>Agaricomycetidae</taxon>
        <taxon>Agaricales</taxon>
        <taxon>Marasmiineae</taxon>
        <taxon>Physalacriaceae</taxon>
        <taxon>Armillaria</taxon>
    </lineage>
</organism>
<reference evidence="1" key="1">
    <citation type="submission" date="2023-06" db="EMBL/GenBank/DDBJ databases">
        <authorList>
            <consortium name="Lawrence Berkeley National Laboratory"/>
            <person name="Ahrendt S."/>
            <person name="Sahu N."/>
            <person name="Indic B."/>
            <person name="Wong-Bajracharya J."/>
            <person name="Merenyi Z."/>
            <person name="Ke H.-M."/>
            <person name="Monk M."/>
            <person name="Kocsube S."/>
            <person name="Drula E."/>
            <person name="Lipzen A."/>
            <person name="Balint B."/>
            <person name="Henrissat B."/>
            <person name="Andreopoulos B."/>
            <person name="Martin F.M."/>
            <person name="Harder C.B."/>
            <person name="Rigling D."/>
            <person name="Ford K.L."/>
            <person name="Foster G.D."/>
            <person name="Pangilinan J."/>
            <person name="Papanicolaou A."/>
            <person name="Barry K."/>
            <person name="LaButti K."/>
            <person name="Viragh M."/>
            <person name="Koriabine M."/>
            <person name="Yan M."/>
            <person name="Riley R."/>
            <person name="Champramary S."/>
            <person name="Plett K.L."/>
            <person name="Tsai I.J."/>
            <person name="Slot J."/>
            <person name="Sipos G."/>
            <person name="Plett J."/>
            <person name="Nagy L.G."/>
            <person name="Grigoriev I.V."/>
        </authorList>
    </citation>
    <scope>NUCLEOTIDE SEQUENCE</scope>
    <source>
        <strain evidence="1">HWK02</strain>
    </source>
</reference>
<evidence type="ECO:0000313" key="1">
    <source>
        <dbReference type="EMBL" id="KAK0502936.1"/>
    </source>
</evidence>
<keyword evidence="2" id="KW-1185">Reference proteome</keyword>
<dbReference type="EMBL" id="JAUEPU010000004">
    <property type="protein sequence ID" value="KAK0502936.1"/>
    <property type="molecule type" value="Genomic_DNA"/>
</dbReference>
<name>A0AA39QID2_9AGAR</name>
<proteinExistence type="predicted"/>
<dbReference type="Proteomes" id="UP001175228">
    <property type="component" value="Unassembled WGS sequence"/>
</dbReference>
<dbReference type="AlphaFoldDB" id="A0AA39QID2"/>
<gene>
    <name evidence="1" type="ORF">EDD18DRAFT_611892</name>
</gene>
<accession>A0AA39QID2</accession>
<comment type="caution">
    <text evidence="1">The sequence shown here is derived from an EMBL/GenBank/DDBJ whole genome shotgun (WGS) entry which is preliminary data.</text>
</comment>
<evidence type="ECO:0000313" key="2">
    <source>
        <dbReference type="Proteomes" id="UP001175228"/>
    </source>
</evidence>
<sequence>MDDGPFNTDSAIAHQLELASFYKGPTCSRSIPASLSSMPLQPKVIFREQLHRHCSTPVAKLLEPIFLEQDFIHILSGITLDIIKCIKCWWATYVETKPAGEDPEDINSDAKLPPNYLPRVLSSIKTFECLLDDIYIVDLFFKKTQVSELPCRCDGHHQLVLFVDGNGFYIHTYRKSLTSLSRPLGHDLYSGGSVVPQSTMTNYPRCWMCWGNRHGFIGPFHRSSSNWVTGVGSP</sequence>
<protein>
    <submittedName>
        <fullName evidence="1">Uncharacterized protein</fullName>
    </submittedName>
</protein>